<dbReference type="AlphaFoldDB" id="A0A127K7A7"/>
<accession>A0A127K7A7</accession>
<feature type="domain" description="HAMP" evidence="10">
    <location>
        <begin position="224"/>
        <end position="265"/>
    </location>
</feature>
<dbReference type="GO" id="GO:0006935">
    <property type="term" value="P:chemotaxis"/>
    <property type="evidence" value="ECO:0007669"/>
    <property type="project" value="UniProtKB-ARBA"/>
</dbReference>
<feature type="domain" description="Methyl-accepting transducer" evidence="9">
    <location>
        <begin position="270"/>
        <end position="506"/>
    </location>
</feature>
<gene>
    <name evidence="11" type="ORF">AC731_013415</name>
</gene>
<comment type="similarity">
    <text evidence="6">Belongs to the methyl-accepting chemotaxis (MCP) protein family.</text>
</comment>
<dbReference type="PANTHER" id="PTHR32089:SF119">
    <property type="entry name" value="METHYL-ACCEPTING CHEMOTAXIS PROTEIN CTPL"/>
    <property type="match status" value="1"/>
</dbReference>
<dbReference type="FunFam" id="1.10.287.950:FF:000001">
    <property type="entry name" value="Methyl-accepting chemotaxis sensory transducer"/>
    <property type="match status" value="1"/>
</dbReference>
<dbReference type="EMBL" id="CP014646">
    <property type="protein sequence ID" value="AMO37850.1"/>
    <property type="molecule type" value="Genomic_DNA"/>
</dbReference>
<evidence type="ECO:0000256" key="1">
    <source>
        <dbReference type="ARBA" id="ARBA00004141"/>
    </source>
</evidence>
<dbReference type="InterPro" id="IPR003660">
    <property type="entry name" value="HAMP_dom"/>
</dbReference>
<dbReference type="STRING" id="1134435.AC731_013415"/>
<evidence type="ECO:0000256" key="4">
    <source>
        <dbReference type="ARBA" id="ARBA00023136"/>
    </source>
</evidence>
<keyword evidence="12" id="KW-1185">Reference proteome</keyword>
<evidence type="ECO:0000256" key="5">
    <source>
        <dbReference type="ARBA" id="ARBA00023224"/>
    </source>
</evidence>
<feature type="transmembrane region" description="Helical" evidence="8">
    <location>
        <begin position="188"/>
        <end position="208"/>
    </location>
</feature>
<feature type="transmembrane region" description="Helical" evidence="8">
    <location>
        <begin position="12"/>
        <end position="32"/>
    </location>
</feature>
<sequence length="544" mass="57860">MASNTLSVRSQLVLLAAATCGLFLLALGGALWQMQLGGERLSGFIDTELAVERDVTRTYAQGLQMGQALRNILLDPANSKAYENFDQAKKQFDAMLAQIVARGHVLDGGAAAAARMQEVVQRWAPLQAEVIAKVRADDLQAAREVLVRGETPAWREIRGELLKQIEHLEKLTAGMRSDSAQALERSRLVVLGLGAFALLVCVVASVLVTRNVLCRLGGEPAYAAEVAHRIADGDLQQRVVVRGGDGRSLLAAMQGMQGGLETIIRGIRADAGRLVAAADTLRSNEEKVAAASLVQTDAAQAIAASIEELSTSISVVAEHANDADRLSGESEAQVRDSVKVINQAVETIGLVAQRMTASAAVVADLGVSAESISNIAQVIQDIAEQTNLLALNAAIEAARAGEQGRGFAVVADEVRKLAERTRQSTHEINAMIERVQANARQAVGTMEDGRQLAERGAENAERARAAVAALEGSAVEVREVVGSINVALGEQRQASTDIAQSVERIARMSEESHGTTRDSLQRAGELSQLADALEQSVRRFRVSP</sequence>
<dbReference type="PROSITE" id="PS50111">
    <property type="entry name" value="CHEMOTAXIS_TRANSDUC_2"/>
    <property type="match status" value="1"/>
</dbReference>
<comment type="subcellular location">
    <subcellularLocation>
        <location evidence="1">Membrane</location>
        <topology evidence="1">Multi-pass membrane protein</topology>
    </subcellularLocation>
</comment>
<dbReference type="KEGG" id="thu:AC731_013415"/>
<dbReference type="PANTHER" id="PTHR32089">
    <property type="entry name" value="METHYL-ACCEPTING CHEMOTAXIS PROTEIN MCPB"/>
    <property type="match status" value="1"/>
</dbReference>
<keyword evidence="4 8" id="KW-0472">Membrane</keyword>
<evidence type="ECO:0000259" key="10">
    <source>
        <dbReference type="PROSITE" id="PS50885"/>
    </source>
</evidence>
<dbReference type="InterPro" id="IPR004089">
    <property type="entry name" value="MCPsignal_dom"/>
</dbReference>
<proteinExistence type="inferred from homology"/>
<dbReference type="SMART" id="SM00283">
    <property type="entry name" value="MA"/>
    <property type="match status" value="1"/>
</dbReference>
<evidence type="ECO:0000313" key="11">
    <source>
        <dbReference type="EMBL" id="AMO37850.1"/>
    </source>
</evidence>
<dbReference type="CDD" id="cd11386">
    <property type="entry name" value="MCP_signal"/>
    <property type="match status" value="1"/>
</dbReference>
<dbReference type="Pfam" id="PF00015">
    <property type="entry name" value="MCPsignal"/>
    <property type="match status" value="1"/>
</dbReference>
<keyword evidence="5 7" id="KW-0807">Transducer</keyword>
<evidence type="ECO:0000313" key="12">
    <source>
        <dbReference type="Proteomes" id="UP000036902"/>
    </source>
</evidence>
<dbReference type="GO" id="GO:0007165">
    <property type="term" value="P:signal transduction"/>
    <property type="evidence" value="ECO:0007669"/>
    <property type="project" value="UniProtKB-KW"/>
</dbReference>
<evidence type="ECO:0000256" key="3">
    <source>
        <dbReference type="ARBA" id="ARBA00022989"/>
    </source>
</evidence>
<evidence type="ECO:0000256" key="8">
    <source>
        <dbReference type="SAM" id="Phobius"/>
    </source>
</evidence>
<dbReference type="GO" id="GO:0016020">
    <property type="term" value="C:membrane"/>
    <property type="evidence" value="ECO:0007669"/>
    <property type="project" value="UniProtKB-SubCell"/>
</dbReference>
<evidence type="ECO:0000256" key="7">
    <source>
        <dbReference type="PROSITE-ProRule" id="PRU00284"/>
    </source>
</evidence>
<protein>
    <submittedName>
        <fullName evidence="11">Chemotaxis protein</fullName>
    </submittedName>
</protein>
<evidence type="ECO:0000256" key="6">
    <source>
        <dbReference type="ARBA" id="ARBA00029447"/>
    </source>
</evidence>
<reference evidence="12" key="1">
    <citation type="submission" date="2016-03" db="EMBL/GenBank/DDBJ databases">
        <authorList>
            <person name="Ma C."/>
            <person name="Zhou S."/>
            <person name="Yang G."/>
        </authorList>
    </citation>
    <scope>NUCLEOTIDE SEQUENCE [LARGE SCALE GENOMIC DNA]</scope>
    <source>
        <strain evidence="12">SgZ-1</strain>
    </source>
</reference>
<keyword evidence="3 8" id="KW-1133">Transmembrane helix</keyword>
<dbReference type="Proteomes" id="UP000036902">
    <property type="component" value="Chromosome"/>
</dbReference>
<name>A0A127K7A7_9RHOO</name>
<evidence type="ECO:0000256" key="2">
    <source>
        <dbReference type="ARBA" id="ARBA00022692"/>
    </source>
</evidence>
<dbReference type="RefSeq" id="WP_048706835.1">
    <property type="nucleotide sequence ID" value="NZ_CP014646.1"/>
</dbReference>
<organism evidence="11 12">
    <name type="scientific">Thauera humireducens</name>
    <dbReference type="NCBI Taxonomy" id="1134435"/>
    <lineage>
        <taxon>Bacteria</taxon>
        <taxon>Pseudomonadati</taxon>
        <taxon>Pseudomonadota</taxon>
        <taxon>Betaproteobacteria</taxon>
        <taxon>Rhodocyclales</taxon>
        <taxon>Zoogloeaceae</taxon>
        <taxon>Thauera</taxon>
    </lineage>
</organism>
<dbReference type="SUPFAM" id="SSF58104">
    <property type="entry name" value="Methyl-accepting chemotaxis protein (MCP) signaling domain"/>
    <property type="match status" value="1"/>
</dbReference>
<keyword evidence="2 8" id="KW-0812">Transmembrane</keyword>
<dbReference type="Gene3D" id="1.10.287.950">
    <property type="entry name" value="Methyl-accepting chemotaxis protein"/>
    <property type="match status" value="1"/>
</dbReference>
<dbReference type="PROSITE" id="PS50885">
    <property type="entry name" value="HAMP"/>
    <property type="match status" value="1"/>
</dbReference>
<evidence type="ECO:0000259" key="9">
    <source>
        <dbReference type="PROSITE" id="PS50111"/>
    </source>
</evidence>